<proteinExistence type="predicted"/>
<feature type="domain" description="Serine aminopeptidase S33" evidence="1">
    <location>
        <begin position="71"/>
        <end position="299"/>
    </location>
</feature>
<gene>
    <name evidence="2" type="ORF">I6N98_16930</name>
</gene>
<name>A0A7T4UPS6_9GAMM</name>
<dbReference type="Gene3D" id="3.40.50.1820">
    <property type="entry name" value="alpha/beta hydrolase"/>
    <property type="match status" value="1"/>
</dbReference>
<evidence type="ECO:0000313" key="2">
    <source>
        <dbReference type="EMBL" id="QQD18003.1"/>
    </source>
</evidence>
<sequence>MTWQQSIDQFNLPLLPPFAEEVAITDWPQGRDYLHCYDSDFAETYPDVRHTIGRIDSASYNIAVQCLRRPNARATVFVFHGYYDHVGLYNNVIHYCLKHGCDVVAYDLPGHGLSSGERAAIDSFHTYRQVLRDVLGAVADIDLAKPFLAMAQSTGCAILMSHLLDGGSDDFARSVLMAPLVRPAAWGWGRSAHALLKHLIHSLPRRFADNSDDQAFLEFLRHRDPLQPRRLPVSWVGALKAWLPWFHALAPQPDCKVLILQGDNDDTVDWRYNLPVIRDKFPAYREVAIPGARHHLVKEGESYRAKVWSACDGFLLEGI</sequence>
<evidence type="ECO:0000313" key="3">
    <source>
        <dbReference type="Proteomes" id="UP000596063"/>
    </source>
</evidence>
<dbReference type="Proteomes" id="UP000596063">
    <property type="component" value="Chromosome"/>
</dbReference>
<dbReference type="KEGG" id="snan:I6N98_16930"/>
<keyword evidence="3" id="KW-1185">Reference proteome</keyword>
<dbReference type="InterPro" id="IPR022742">
    <property type="entry name" value="Hydrolase_4"/>
</dbReference>
<organism evidence="2 3">
    <name type="scientific">Spongiibacter nanhainus</name>
    <dbReference type="NCBI Taxonomy" id="2794344"/>
    <lineage>
        <taxon>Bacteria</taxon>
        <taxon>Pseudomonadati</taxon>
        <taxon>Pseudomonadota</taxon>
        <taxon>Gammaproteobacteria</taxon>
        <taxon>Cellvibrionales</taxon>
        <taxon>Spongiibacteraceae</taxon>
        <taxon>Spongiibacter</taxon>
    </lineage>
</organism>
<dbReference type="EMBL" id="CP066167">
    <property type="protein sequence ID" value="QQD18003.1"/>
    <property type="molecule type" value="Genomic_DNA"/>
</dbReference>
<reference evidence="2 3" key="1">
    <citation type="submission" date="2020-12" db="EMBL/GenBank/DDBJ databases">
        <authorList>
            <person name="Shan Y."/>
        </authorList>
    </citation>
    <scope>NUCLEOTIDE SEQUENCE [LARGE SCALE GENOMIC DNA]</scope>
    <source>
        <strain evidence="3">csc3.9</strain>
    </source>
</reference>
<dbReference type="Pfam" id="PF12146">
    <property type="entry name" value="Hydrolase_4"/>
    <property type="match status" value="1"/>
</dbReference>
<protein>
    <submittedName>
        <fullName evidence="2">Alpha/beta hydrolase</fullName>
    </submittedName>
</protein>
<dbReference type="GO" id="GO:0016787">
    <property type="term" value="F:hydrolase activity"/>
    <property type="evidence" value="ECO:0007669"/>
    <property type="project" value="UniProtKB-KW"/>
</dbReference>
<dbReference type="SUPFAM" id="SSF53474">
    <property type="entry name" value="alpha/beta-Hydrolases"/>
    <property type="match status" value="1"/>
</dbReference>
<dbReference type="PANTHER" id="PTHR11614">
    <property type="entry name" value="PHOSPHOLIPASE-RELATED"/>
    <property type="match status" value="1"/>
</dbReference>
<keyword evidence="2" id="KW-0378">Hydrolase</keyword>
<dbReference type="InterPro" id="IPR029058">
    <property type="entry name" value="AB_hydrolase_fold"/>
</dbReference>
<dbReference type="AlphaFoldDB" id="A0A7T4UPS6"/>
<dbReference type="InterPro" id="IPR051044">
    <property type="entry name" value="MAG_DAG_Lipase"/>
</dbReference>
<evidence type="ECO:0000259" key="1">
    <source>
        <dbReference type="Pfam" id="PF12146"/>
    </source>
</evidence>
<dbReference type="RefSeq" id="WP_198569501.1">
    <property type="nucleotide sequence ID" value="NZ_CP066167.1"/>
</dbReference>
<accession>A0A7T4UPS6</accession>